<evidence type="ECO:0000313" key="1">
    <source>
        <dbReference type="EMBL" id="KIY69508.1"/>
    </source>
</evidence>
<gene>
    <name evidence="1" type="ORF">CYLTODRAFT_227320</name>
</gene>
<dbReference type="AlphaFoldDB" id="A0A0D7BG41"/>
<proteinExistence type="predicted"/>
<accession>A0A0D7BG41</accession>
<sequence length="257" mass="28479">MIAKFVKSLILTCLDPNIDWYTKRCLNLTHITVSPRIYSGSFALQSIGNSSHIIQRYPVSTIGAQLTSLSFPSSSLLRSSENIPTTVTHITFLGLHCDSGVDHFNINWTKSLRPLIGHVTHIAICIRDFNWKASNQLATLVMQCNKVLSYATLIAVVVVPVPAFIPEEALPDIARIGDAAGRRTAVFLLEQPFAEYSVFESVIPVERTRGSRGSFMGWERALHGEDDLWTRAQRIINGKVYAGSTRPPPSNNNAARM</sequence>
<organism evidence="1 2">
    <name type="scientific">Cylindrobasidium torrendii FP15055 ss-10</name>
    <dbReference type="NCBI Taxonomy" id="1314674"/>
    <lineage>
        <taxon>Eukaryota</taxon>
        <taxon>Fungi</taxon>
        <taxon>Dikarya</taxon>
        <taxon>Basidiomycota</taxon>
        <taxon>Agaricomycotina</taxon>
        <taxon>Agaricomycetes</taxon>
        <taxon>Agaricomycetidae</taxon>
        <taxon>Agaricales</taxon>
        <taxon>Marasmiineae</taxon>
        <taxon>Physalacriaceae</taxon>
        <taxon>Cylindrobasidium</taxon>
    </lineage>
</organism>
<protein>
    <submittedName>
        <fullName evidence="1">Uncharacterized protein</fullName>
    </submittedName>
</protein>
<reference evidence="1 2" key="1">
    <citation type="journal article" date="2015" name="Fungal Genet. Biol.">
        <title>Evolution of novel wood decay mechanisms in Agaricales revealed by the genome sequences of Fistulina hepatica and Cylindrobasidium torrendii.</title>
        <authorList>
            <person name="Floudas D."/>
            <person name="Held B.W."/>
            <person name="Riley R."/>
            <person name="Nagy L.G."/>
            <person name="Koehler G."/>
            <person name="Ransdell A.S."/>
            <person name="Younus H."/>
            <person name="Chow J."/>
            <person name="Chiniquy J."/>
            <person name="Lipzen A."/>
            <person name="Tritt A."/>
            <person name="Sun H."/>
            <person name="Haridas S."/>
            <person name="LaButti K."/>
            <person name="Ohm R.A."/>
            <person name="Kues U."/>
            <person name="Blanchette R.A."/>
            <person name="Grigoriev I.V."/>
            <person name="Minto R.E."/>
            <person name="Hibbett D.S."/>
        </authorList>
    </citation>
    <scope>NUCLEOTIDE SEQUENCE [LARGE SCALE GENOMIC DNA]</scope>
    <source>
        <strain evidence="1 2">FP15055 ss-10</strain>
    </source>
</reference>
<name>A0A0D7BG41_9AGAR</name>
<keyword evidence="2" id="KW-1185">Reference proteome</keyword>
<dbReference type="Proteomes" id="UP000054007">
    <property type="component" value="Unassembled WGS sequence"/>
</dbReference>
<dbReference type="EMBL" id="KN880483">
    <property type="protein sequence ID" value="KIY69508.1"/>
    <property type="molecule type" value="Genomic_DNA"/>
</dbReference>
<evidence type="ECO:0000313" key="2">
    <source>
        <dbReference type="Proteomes" id="UP000054007"/>
    </source>
</evidence>